<evidence type="ECO:0000313" key="5">
    <source>
        <dbReference type="Proteomes" id="UP000076722"/>
    </source>
</evidence>
<dbReference type="PROSITE" id="PS50294">
    <property type="entry name" value="WD_REPEATS_REGION"/>
    <property type="match status" value="1"/>
</dbReference>
<name>A0A164XKH3_9AGAM</name>
<dbReference type="InterPro" id="IPR036322">
    <property type="entry name" value="WD40_repeat_dom_sf"/>
</dbReference>
<sequence>MPLHRLTAHSIPSQAFQTRRGAITAPFEQGLSYSKKLQGHKSCVNTLCFSHGEARWLLSAGDDRWMLLWDMHTLDPEHSVFPIDGPRHGRNIWSLAFTHANSNILCGDVSGMVSQYDFSRYSQSNMGDMLRCVHRDHAGSIRDIAANPFNEDICLTASDDGTIIRHDWRIGESGTPIILGPPSGFTGVRYHPASDNLIATSAASGHVALRDLRMSTLTHSGTVMHYSTILSKPPDRLSNPEACSISFDREGSRLAVNVLNFYPVIYGLSDPSPLAVLTADFLPDGSVLPEGQRTYTNRATELKRGSFGSLGSDDEQYYTSGSDDFRAYVWKIPPVEVLKEQRQTIDADRWKTLSEDVIGNIHRSLASFNTKCEVHPKEGLTPCLPPHRSIINTALFHPTLPHIVTAGVESGILIHSPFPTAPFSQRLERTDLAVREPSGANERGARIYASSLVSSNATADEAENDDHVIALFDE</sequence>
<dbReference type="OrthoDB" id="4869960at2759"/>
<dbReference type="PROSITE" id="PS50082">
    <property type="entry name" value="WD_REPEATS_2"/>
    <property type="match status" value="1"/>
</dbReference>
<keyword evidence="1 3" id="KW-0853">WD repeat</keyword>
<organism evidence="4 5">
    <name type="scientific">Sistotremastrum niveocremeum HHB9708</name>
    <dbReference type="NCBI Taxonomy" id="1314777"/>
    <lineage>
        <taxon>Eukaryota</taxon>
        <taxon>Fungi</taxon>
        <taxon>Dikarya</taxon>
        <taxon>Basidiomycota</taxon>
        <taxon>Agaricomycotina</taxon>
        <taxon>Agaricomycetes</taxon>
        <taxon>Sistotremastrales</taxon>
        <taxon>Sistotremastraceae</taxon>
        <taxon>Sertulicium</taxon>
        <taxon>Sertulicium niveocremeum</taxon>
    </lineage>
</organism>
<keyword evidence="2" id="KW-0677">Repeat</keyword>
<accession>A0A164XKH3</accession>
<reference evidence="4 5" key="1">
    <citation type="journal article" date="2016" name="Mol. Biol. Evol.">
        <title>Comparative Genomics of Early-Diverging Mushroom-Forming Fungi Provides Insights into the Origins of Lignocellulose Decay Capabilities.</title>
        <authorList>
            <person name="Nagy L.G."/>
            <person name="Riley R."/>
            <person name="Tritt A."/>
            <person name="Adam C."/>
            <person name="Daum C."/>
            <person name="Floudas D."/>
            <person name="Sun H."/>
            <person name="Yadav J.S."/>
            <person name="Pangilinan J."/>
            <person name="Larsson K.H."/>
            <person name="Matsuura K."/>
            <person name="Barry K."/>
            <person name="Labutti K."/>
            <person name="Kuo R."/>
            <person name="Ohm R.A."/>
            <person name="Bhattacharya S.S."/>
            <person name="Shirouzu T."/>
            <person name="Yoshinaga Y."/>
            <person name="Martin F.M."/>
            <person name="Grigoriev I.V."/>
            <person name="Hibbett D.S."/>
        </authorList>
    </citation>
    <scope>NUCLEOTIDE SEQUENCE [LARGE SCALE GENOMIC DNA]</scope>
    <source>
        <strain evidence="4 5">HHB9708</strain>
    </source>
</reference>
<dbReference type="InterPro" id="IPR015943">
    <property type="entry name" value="WD40/YVTN_repeat-like_dom_sf"/>
</dbReference>
<dbReference type="PANTHER" id="PTHR15574:SF40">
    <property type="entry name" value="WD AND TETRATRICOPEPTIDE REPEATS PROTEIN 1"/>
    <property type="match status" value="1"/>
</dbReference>
<gene>
    <name evidence="4" type="ORF">SISNIDRAFT_483471</name>
</gene>
<dbReference type="Proteomes" id="UP000076722">
    <property type="component" value="Unassembled WGS sequence"/>
</dbReference>
<evidence type="ECO:0000256" key="2">
    <source>
        <dbReference type="ARBA" id="ARBA00022737"/>
    </source>
</evidence>
<dbReference type="AlphaFoldDB" id="A0A164XKH3"/>
<dbReference type="SUPFAM" id="SSF50978">
    <property type="entry name" value="WD40 repeat-like"/>
    <property type="match status" value="1"/>
</dbReference>
<protein>
    <submittedName>
        <fullName evidence="4">WD40 repeat-like protein</fullName>
    </submittedName>
</protein>
<evidence type="ECO:0000313" key="4">
    <source>
        <dbReference type="EMBL" id="KZS96071.1"/>
    </source>
</evidence>
<dbReference type="GO" id="GO:0045717">
    <property type="term" value="P:negative regulation of fatty acid biosynthetic process"/>
    <property type="evidence" value="ECO:0007669"/>
    <property type="project" value="TreeGrafter"/>
</dbReference>
<evidence type="ECO:0000256" key="3">
    <source>
        <dbReference type="PROSITE-ProRule" id="PRU00221"/>
    </source>
</evidence>
<dbReference type="InterPro" id="IPR019775">
    <property type="entry name" value="WD40_repeat_CS"/>
</dbReference>
<proteinExistence type="predicted"/>
<dbReference type="InterPro" id="IPR045151">
    <property type="entry name" value="DCAF8"/>
</dbReference>
<dbReference type="InterPro" id="IPR001680">
    <property type="entry name" value="WD40_rpt"/>
</dbReference>
<dbReference type="STRING" id="1314777.A0A164XKH3"/>
<dbReference type="Pfam" id="PF00400">
    <property type="entry name" value="WD40"/>
    <property type="match status" value="2"/>
</dbReference>
<dbReference type="Gene3D" id="2.130.10.10">
    <property type="entry name" value="YVTN repeat-like/Quinoprotein amine dehydrogenase"/>
    <property type="match status" value="1"/>
</dbReference>
<dbReference type="GO" id="GO:0080008">
    <property type="term" value="C:Cul4-RING E3 ubiquitin ligase complex"/>
    <property type="evidence" value="ECO:0007669"/>
    <property type="project" value="TreeGrafter"/>
</dbReference>
<dbReference type="SMART" id="SM00320">
    <property type="entry name" value="WD40"/>
    <property type="match status" value="6"/>
</dbReference>
<dbReference type="PANTHER" id="PTHR15574">
    <property type="entry name" value="WD REPEAT DOMAIN-CONTAINING FAMILY"/>
    <property type="match status" value="1"/>
</dbReference>
<keyword evidence="5" id="KW-1185">Reference proteome</keyword>
<evidence type="ECO:0000256" key="1">
    <source>
        <dbReference type="ARBA" id="ARBA00022574"/>
    </source>
</evidence>
<dbReference type="PROSITE" id="PS00678">
    <property type="entry name" value="WD_REPEATS_1"/>
    <property type="match status" value="1"/>
</dbReference>
<dbReference type="GO" id="GO:0005737">
    <property type="term" value="C:cytoplasm"/>
    <property type="evidence" value="ECO:0007669"/>
    <property type="project" value="TreeGrafter"/>
</dbReference>
<dbReference type="EMBL" id="KV419400">
    <property type="protein sequence ID" value="KZS96071.1"/>
    <property type="molecule type" value="Genomic_DNA"/>
</dbReference>
<feature type="repeat" description="WD" evidence="3">
    <location>
        <begin position="37"/>
        <end position="79"/>
    </location>
</feature>